<evidence type="ECO:0000256" key="5">
    <source>
        <dbReference type="ARBA" id="ARBA00022679"/>
    </source>
</evidence>
<dbReference type="PANTHER" id="PTHR43807:SF20">
    <property type="entry name" value="FI04487P"/>
    <property type="match status" value="1"/>
</dbReference>
<organism evidence="9">
    <name type="scientific">Oppiella nova</name>
    <dbReference type="NCBI Taxonomy" id="334625"/>
    <lineage>
        <taxon>Eukaryota</taxon>
        <taxon>Metazoa</taxon>
        <taxon>Ecdysozoa</taxon>
        <taxon>Arthropoda</taxon>
        <taxon>Chelicerata</taxon>
        <taxon>Arachnida</taxon>
        <taxon>Acari</taxon>
        <taxon>Acariformes</taxon>
        <taxon>Sarcoptiformes</taxon>
        <taxon>Oribatida</taxon>
        <taxon>Brachypylina</taxon>
        <taxon>Oppioidea</taxon>
        <taxon>Oppiidae</taxon>
        <taxon>Oppiella</taxon>
    </lineage>
</organism>
<dbReference type="Pfam" id="PF00155">
    <property type="entry name" value="Aminotran_1_2"/>
    <property type="match status" value="1"/>
</dbReference>
<evidence type="ECO:0000259" key="8">
    <source>
        <dbReference type="Pfam" id="PF00155"/>
    </source>
</evidence>
<dbReference type="SUPFAM" id="SSF53383">
    <property type="entry name" value="PLP-dependent transferases"/>
    <property type="match status" value="1"/>
</dbReference>
<accession>A0A7R9LSE0</accession>
<dbReference type="OrthoDB" id="6500941at2759"/>
<dbReference type="GO" id="GO:0030170">
    <property type="term" value="F:pyridoxal phosphate binding"/>
    <property type="evidence" value="ECO:0007669"/>
    <property type="project" value="InterPro"/>
</dbReference>
<dbReference type="InterPro" id="IPR004839">
    <property type="entry name" value="Aminotransferase_I/II_large"/>
</dbReference>
<evidence type="ECO:0000256" key="2">
    <source>
        <dbReference type="ARBA" id="ARBA00007441"/>
    </source>
</evidence>
<comment type="similarity">
    <text evidence="2">Belongs to the class-I pyridoxal-phosphate-dependent aminotransferase family.</text>
</comment>
<dbReference type="InterPro" id="IPR015421">
    <property type="entry name" value="PyrdxlP-dep_Trfase_major"/>
</dbReference>
<sequence>VLLNQYTRGFGHLRLVNALSKLYSKLVGREINAQKEVLVTVGAYEALFCAFMGLVNPGDEVIIIEPFYDCYEPMTVMAGGIPVFVPLRPQPVSGRPLTSKDWVLDPEELASKFSPKTKLIVVNTPNNPLGKLFSREELKMIADLCKKYDTIALMDEVYEWVYYKGGEHIRMASFPDMWDRTITIGSVGKTFNVTGWKLGWAYGPENLIHPLRLLHQNTVYTCATPLQEAVAVGLETEIERLGAEDSYWKELPEMLEPKRDRMASFLASVAMNPTVPEGGYFMIADFAQLADKLDLSSETGTKDYKFAKWLSKTKKLQGIPTSAFYSKQHKHLAENLIRFCFLKKDETLEKAEQIINDLKRSL</sequence>
<dbReference type="InterPro" id="IPR015422">
    <property type="entry name" value="PyrdxlP-dep_Trfase_small"/>
</dbReference>
<dbReference type="AlphaFoldDB" id="A0A7R9LSE0"/>
<dbReference type="EMBL" id="CAJPVJ010002086">
    <property type="protein sequence ID" value="CAG2165749.1"/>
    <property type="molecule type" value="Genomic_DNA"/>
</dbReference>
<feature type="domain" description="Aminotransferase class I/classII large" evidence="8">
    <location>
        <begin position="3"/>
        <end position="351"/>
    </location>
</feature>
<keyword evidence="10" id="KW-1185">Reference proteome</keyword>
<dbReference type="Gene3D" id="3.90.1150.10">
    <property type="entry name" value="Aspartate Aminotransferase, domain 1"/>
    <property type="match status" value="1"/>
</dbReference>
<dbReference type="Gene3D" id="3.40.640.10">
    <property type="entry name" value="Type I PLP-dependent aspartate aminotransferase-like (Major domain)"/>
    <property type="match status" value="1"/>
</dbReference>
<comment type="cofactor">
    <cofactor evidence="1">
        <name>pyridoxal 5'-phosphate</name>
        <dbReference type="ChEBI" id="CHEBI:597326"/>
    </cofactor>
</comment>
<dbReference type="UniPathway" id="UPA00334">
    <property type="reaction ID" value="UER00726"/>
</dbReference>
<evidence type="ECO:0000256" key="7">
    <source>
        <dbReference type="ARBA" id="ARBA00024016"/>
    </source>
</evidence>
<dbReference type="FunFam" id="3.40.640.10:FF:000024">
    <property type="entry name" value="Kynurenine--oxoglutarate transaminase 3"/>
    <property type="match status" value="1"/>
</dbReference>
<dbReference type="CDD" id="cd00609">
    <property type="entry name" value="AAT_like"/>
    <property type="match status" value="1"/>
</dbReference>
<comment type="pathway">
    <text evidence="7">Amino-acid degradation; L-kynurenine degradation; kynurenate from L-kynurenine: step 1/2.</text>
</comment>
<dbReference type="PANTHER" id="PTHR43807">
    <property type="entry name" value="FI04487P"/>
    <property type="match status" value="1"/>
</dbReference>
<evidence type="ECO:0000256" key="6">
    <source>
        <dbReference type="ARBA" id="ARBA00022898"/>
    </source>
</evidence>
<comment type="subunit">
    <text evidence="3">Homodimer.</text>
</comment>
<dbReference type="Proteomes" id="UP000728032">
    <property type="component" value="Unassembled WGS sequence"/>
</dbReference>
<dbReference type="GO" id="GO:0005739">
    <property type="term" value="C:mitochondrion"/>
    <property type="evidence" value="ECO:0007669"/>
    <property type="project" value="TreeGrafter"/>
</dbReference>
<dbReference type="GO" id="GO:0016212">
    <property type="term" value="F:kynurenine-oxoglutarate transaminase activity"/>
    <property type="evidence" value="ECO:0007669"/>
    <property type="project" value="TreeGrafter"/>
</dbReference>
<proteinExistence type="inferred from homology"/>
<dbReference type="FunFam" id="3.90.1150.10:FF:000021">
    <property type="entry name" value="Kynurenine--oxoglutarate transaminase 3"/>
    <property type="match status" value="1"/>
</dbReference>
<evidence type="ECO:0000313" key="9">
    <source>
        <dbReference type="EMBL" id="CAD7645593.1"/>
    </source>
</evidence>
<name>A0A7R9LSE0_9ACAR</name>
<keyword evidence="5" id="KW-0808">Transferase</keyword>
<keyword evidence="4" id="KW-0032">Aminotransferase</keyword>
<evidence type="ECO:0000256" key="1">
    <source>
        <dbReference type="ARBA" id="ARBA00001933"/>
    </source>
</evidence>
<evidence type="ECO:0000256" key="4">
    <source>
        <dbReference type="ARBA" id="ARBA00022576"/>
    </source>
</evidence>
<evidence type="ECO:0000313" key="10">
    <source>
        <dbReference type="Proteomes" id="UP000728032"/>
    </source>
</evidence>
<dbReference type="InterPro" id="IPR015424">
    <property type="entry name" value="PyrdxlP-dep_Trfase"/>
</dbReference>
<dbReference type="EMBL" id="OC916911">
    <property type="protein sequence ID" value="CAD7645593.1"/>
    <property type="molecule type" value="Genomic_DNA"/>
</dbReference>
<gene>
    <name evidence="9" type="ORF">ONB1V03_LOCUS5287</name>
</gene>
<protein>
    <recommendedName>
        <fullName evidence="8">Aminotransferase class I/classII large domain-containing protein</fullName>
    </recommendedName>
</protein>
<dbReference type="InterPro" id="IPR051326">
    <property type="entry name" value="Kynurenine-oxoglutarate_AT"/>
</dbReference>
<keyword evidence="6" id="KW-0663">Pyridoxal phosphate</keyword>
<feature type="non-terminal residue" evidence="9">
    <location>
        <position position="1"/>
    </location>
</feature>
<evidence type="ECO:0000256" key="3">
    <source>
        <dbReference type="ARBA" id="ARBA00011738"/>
    </source>
</evidence>
<reference evidence="9" key="1">
    <citation type="submission" date="2020-11" db="EMBL/GenBank/DDBJ databases">
        <authorList>
            <person name="Tran Van P."/>
        </authorList>
    </citation>
    <scope>NUCLEOTIDE SEQUENCE</scope>
</reference>
<dbReference type="GO" id="GO:0097053">
    <property type="term" value="P:L-kynurenine catabolic process"/>
    <property type="evidence" value="ECO:0007669"/>
    <property type="project" value="UniProtKB-UniPathway"/>
</dbReference>